<keyword evidence="3" id="KW-0804">Transcription</keyword>
<dbReference type="PANTHER" id="PTHR30055">
    <property type="entry name" value="HTH-TYPE TRANSCRIPTIONAL REGULATOR RUTR"/>
    <property type="match status" value="1"/>
</dbReference>
<dbReference type="EMBL" id="WTYT01000002">
    <property type="protein sequence ID" value="MXO65237.1"/>
    <property type="molecule type" value="Genomic_DNA"/>
</dbReference>
<dbReference type="InterPro" id="IPR050109">
    <property type="entry name" value="HTH-type_TetR-like_transc_reg"/>
</dbReference>
<dbReference type="AlphaFoldDB" id="A0A6I4T2R1"/>
<keyword evidence="7" id="KW-1185">Reference proteome</keyword>
<dbReference type="InterPro" id="IPR001647">
    <property type="entry name" value="HTH_TetR"/>
</dbReference>
<sequence length="181" mass="19463">MSRPAKLDSERIVTAAIALLNEGGLEQLSLRKLAAKLDVSAPSLARHVGNKARLLALMSMQLFSEAVAAVPQDLQGADWFRALAWSIWDTQQHTRDLAALIAIAPTVAERESSVARQLEDALARAGLEGEQGDIALAALQALVTGWTVFTQSGKAALLTRGCEPRERFAQTVNVLIRGLNL</sequence>
<reference evidence="6 7" key="1">
    <citation type="submission" date="2019-12" db="EMBL/GenBank/DDBJ databases">
        <title>Genomic-based taxomic classification of the family Erythrobacteraceae.</title>
        <authorList>
            <person name="Xu L."/>
        </authorList>
    </citation>
    <scope>NUCLEOTIDE SEQUENCE [LARGE SCALE GENOMIC DNA]</scope>
    <source>
        <strain evidence="6 7">LMG 29518</strain>
    </source>
</reference>
<keyword evidence="2 4" id="KW-0238">DNA-binding</keyword>
<dbReference type="Proteomes" id="UP000438476">
    <property type="component" value="Unassembled WGS sequence"/>
</dbReference>
<gene>
    <name evidence="6" type="ORF">GRI91_05675</name>
</gene>
<comment type="caution">
    <text evidence="6">The sequence shown here is derived from an EMBL/GenBank/DDBJ whole genome shotgun (WGS) entry which is preliminary data.</text>
</comment>
<keyword evidence="1" id="KW-0805">Transcription regulation</keyword>
<dbReference type="Pfam" id="PF00440">
    <property type="entry name" value="TetR_N"/>
    <property type="match status" value="1"/>
</dbReference>
<dbReference type="InterPro" id="IPR009057">
    <property type="entry name" value="Homeodomain-like_sf"/>
</dbReference>
<dbReference type="GO" id="GO:0000976">
    <property type="term" value="F:transcription cis-regulatory region binding"/>
    <property type="evidence" value="ECO:0007669"/>
    <property type="project" value="TreeGrafter"/>
</dbReference>
<accession>A0A6I4T2R1</accession>
<protein>
    <submittedName>
        <fullName evidence="6">TetR family transcriptional regulator</fullName>
    </submittedName>
</protein>
<feature type="DNA-binding region" description="H-T-H motif" evidence="4">
    <location>
        <begin position="29"/>
        <end position="48"/>
    </location>
</feature>
<evidence type="ECO:0000256" key="4">
    <source>
        <dbReference type="PROSITE-ProRule" id="PRU00335"/>
    </source>
</evidence>
<dbReference type="SUPFAM" id="SSF48498">
    <property type="entry name" value="Tetracyclin repressor-like, C-terminal domain"/>
    <property type="match status" value="1"/>
</dbReference>
<dbReference type="PROSITE" id="PS50977">
    <property type="entry name" value="HTH_TETR_2"/>
    <property type="match status" value="1"/>
</dbReference>
<dbReference type="RefSeq" id="WP_160735655.1">
    <property type="nucleotide sequence ID" value="NZ_WTYT01000002.1"/>
</dbReference>
<dbReference type="InterPro" id="IPR036271">
    <property type="entry name" value="Tet_transcr_reg_TetR-rel_C_sf"/>
</dbReference>
<dbReference type="OrthoDB" id="4541465at2"/>
<organism evidence="6 7">
    <name type="scientific">Altericroceibacterium endophyticum</name>
    <dbReference type="NCBI Taxonomy" id="1808508"/>
    <lineage>
        <taxon>Bacteria</taxon>
        <taxon>Pseudomonadati</taxon>
        <taxon>Pseudomonadota</taxon>
        <taxon>Alphaproteobacteria</taxon>
        <taxon>Sphingomonadales</taxon>
        <taxon>Erythrobacteraceae</taxon>
        <taxon>Altericroceibacterium</taxon>
    </lineage>
</organism>
<evidence type="ECO:0000259" key="5">
    <source>
        <dbReference type="PROSITE" id="PS50977"/>
    </source>
</evidence>
<evidence type="ECO:0000256" key="1">
    <source>
        <dbReference type="ARBA" id="ARBA00023015"/>
    </source>
</evidence>
<feature type="domain" description="HTH tetR-type" evidence="5">
    <location>
        <begin position="6"/>
        <end position="66"/>
    </location>
</feature>
<proteinExistence type="predicted"/>
<evidence type="ECO:0000256" key="2">
    <source>
        <dbReference type="ARBA" id="ARBA00023125"/>
    </source>
</evidence>
<evidence type="ECO:0000256" key="3">
    <source>
        <dbReference type="ARBA" id="ARBA00023163"/>
    </source>
</evidence>
<dbReference type="SUPFAM" id="SSF46689">
    <property type="entry name" value="Homeodomain-like"/>
    <property type="match status" value="1"/>
</dbReference>
<evidence type="ECO:0000313" key="6">
    <source>
        <dbReference type="EMBL" id="MXO65237.1"/>
    </source>
</evidence>
<dbReference type="GO" id="GO:0003700">
    <property type="term" value="F:DNA-binding transcription factor activity"/>
    <property type="evidence" value="ECO:0007669"/>
    <property type="project" value="TreeGrafter"/>
</dbReference>
<dbReference type="Gene3D" id="1.10.357.10">
    <property type="entry name" value="Tetracycline Repressor, domain 2"/>
    <property type="match status" value="1"/>
</dbReference>
<evidence type="ECO:0000313" key="7">
    <source>
        <dbReference type="Proteomes" id="UP000438476"/>
    </source>
</evidence>
<name>A0A6I4T2R1_9SPHN</name>
<dbReference type="PANTHER" id="PTHR30055:SF151">
    <property type="entry name" value="TRANSCRIPTIONAL REGULATORY PROTEIN"/>
    <property type="match status" value="1"/>
</dbReference>